<dbReference type="Pfam" id="PF03159">
    <property type="entry name" value="XRN_N"/>
    <property type="match status" value="1"/>
</dbReference>
<evidence type="ECO:0000313" key="5">
    <source>
        <dbReference type="Proteomes" id="UP000823046"/>
    </source>
</evidence>
<reference evidence="4 5" key="1">
    <citation type="journal article" date="2020" name="bioRxiv">
        <title>Metabolic contributions of an alphaproteobacterial endosymbiont in the apicomplexan Cardiosporidium cionae.</title>
        <authorList>
            <person name="Hunter E.S."/>
            <person name="Paight C.J."/>
            <person name="Lane C.E."/>
        </authorList>
    </citation>
    <scope>NUCLEOTIDE SEQUENCE [LARGE SCALE GENOMIC DNA]</scope>
    <source>
        <strain evidence="4">ESH_2018</strain>
    </source>
</reference>
<feature type="transmembrane region" description="Helical" evidence="2">
    <location>
        <begin position="12"/>
        <end position="33"/>
    </location>
</feature>
<keyword evidence="2" id="KW-1133">Transmembrane helix</keyword>
<dbReference type="Proteomes" id="UP000823046">
    <property type="component" value="Unassembled WGS sequence"/>
</dbReference>
<keyword evidence="5" id="KW-1185">Reference proteome</keyword>
<evidence type="ECO:0000313" key="4">
    <source>
        <dbReference type="EMBL" id="KAF8822129.1"/>
    </source>
</evidence>
<dbReference type="PANTHER" id="PTHR12341">
    <property type="entry name" value="5'-&gt;3' EXORIBONUCLEASE"/>
    <property type="match status" value="1"/>
</dbReference>
<dbReference type="InterPro" id="IPR027073">
    <property type="entry name" value="5_3_exoribonuclease"/>
</dbReference>
<keyword evidence="2" id="KW-0812">Transmembrane</keyword>
<dbReference type="EMBL" id="JADAQX010000080">
    <property type="protein sequence ID" value="KAF8822129.1"/>
    <property type="molecule type" value="Genomic_DNA"/>
</dbReference>
<feature type="domain" description="DRBM" evidence="3">
    <location>
        <begin position="577"/>
        <end position="671"/>
    </location>
</feature>
<evidence type="ECO:0000256" key="1">
    <source>
        <dbReference type="PROSITE-ProRule" id="PRU00266"/>
    </source>
</evidence>
<keyword evidence="2" id="KW-0472">Membrane</keyword>
<gene>
    <name evidence="4" type="ORF">IE077_000942</name>
</gene>
<keyword evidence="1" id="KW-0694">RNA-binding</keyword>
<proteinExistence type="predicted"/>
<dbReference type="Gene3D" id="3.40.50.12390">
    <property type="match status" value="2"/>
</dbReference>
<dbReference type="InterPro" id="IPR004859">
    <property type="entry name" value="Xrn1_N"/>
</dbReference>
<evidence type="ECO:0000256" key="2">
    <source>
        <dbReference type="SAM" id="Phobius"/>
    </source>
</evidence>
<name>A0ABQ7JDQ1_9APIC</name>
<dbReference type="InterPro" id="IPR014720">
    <property type="entry name" value="dsRBD_dom"/>
</dbReference>
<organism evidence="4 5">
    <name type="scientific">Cardiosporidium cionae</name>
    <dbReference type="NCBI Taxonomy" id="476202"/>
    <lineage>
        <taxon>Eukaryota</taxon>
        <taxon>Sar</taxon>
        <taxon>Alveolata</taxon>
        <taxon>Apicomplexa</taxon>
        <taxon>Aconoidasida</taxon>
        <taxon>Nephromycida</taxon>
        <taxon>Cardiosporidium</taxon>
    </lineage>
</organism>
<accession>A0ABQ7JDQ1</accession>
<comment type="caution">
    <text evidence="4">The sequence shown here is derived from an EMBL/GenBank/DDBJ whole genome shotgun (WGS) entry which is preliminary data.</text>
</comment>
<sequence>MSIQRCYRLASIPNRLVSLGIIRLLLCLIPLLWVDEIDCGIAGFHKWFTKAFPRSMTLVDRRGGHHVDHVLFDLNQLLHQAAQFTENEETVILHLFRLIHCTLRTWRPRKSVVLSLDGSAPMAKLATQRCRRQKLGRNSSELAFKLNPLLLTPGTAFMDRISSACEYFAWQRLSQTRNKNERIYTSGARSPGEGELKLVDWINKHILSEFSPREDAESSFQENVTDLGTHSIACQYPNSSNDTIIVVGGDADLVLQALALPGLPNLYVYIPNNLIYSGLDEVTEAIPKFSGPSHAFVEHFRQGGNSKKHQRFLYSLRSLLCDLESKYPEKSHLMRLDYVFLLILNGNDYIPKAGGYTFCRFMEAYENVRRNEYYKNQSLIDANAKSFNWPFFEKFLDELDKFKTLASIHHVSLLNRRKKRGAPSPLGLLHLVCAKGRKFLSSELSLNALQWNFTFNNITLLWEAKLRLHGVEYCSSNVQKRSAQHMAAFQLLQEYFPEEATLLNDYTDKDSSIEEKIERDDLESIVETIAVASPNSHKDSDSLSWDDTMLCNTFTKQAIRLPSNLKEETSTNLSHTTPASSLNNLCLKAFRRPPSFHLERNLTTNESHTTGNATSYSLVASIHSISVEIAPPSKESLRFELLANSISHGMPTSKKNAKQAISMKALRELHPELYSAYRNIGWLDNGTLCNPNPVFKNSTLETMLPLDPEAKNLENTVEDALDAYGIAAEDSTVSIGLAEQDLGKVAEYLKGGIIWNLHMYSDGVCANPWWIYKGKYAPTVYSIREFIRKKLFEKENFSSVRTAIDPLSLPTDVFAALVMPNTSFHLLQPSVKRLAEFLSTFSTLSATELHDNDINTNLEENLDPLAVEQSTQKLMAAIHQYNRTLLDSRLRTSEWTIFENKRRWKYSDSIPPEPPTKWMRNLSTYSTINSHKEPIFLLNEGRSWAKPQTLSLLEKKYSMHKVPINKTNNEVKNAVNVPDLLSPTELKCNSCNVPAEKIDNALHTARESTRTHFNKYPGSTSTLYSRHPHFVHECKSMISSVAHSSYRGGYTGSPYGSLHARESKYTSKHHTTQLHAFTNNHHYDGSPNPHFYVSSNLAVTVSQRLINCFKAIPFIQDPFSDHSRNSNEYDPAAVIESLYVPLPIACRKRLKQCQLPIFVQKCSFWSIYDLERSRFTQALESLSLFYRSAYSHTSMPKFLNCKNRFGTLSPRATLRHPRILQQLRV</sequence>
<dbReference type="PROSITE" id="PS50137">
    <property type="entry name" value="DS_RBD"/>
    <property type="match status" value="1"/>
</dbReference>
<evidence type="ECO:0000259" key="3">
    <source>
        <dbReference type="PROSITE" id="PS50137"/>
    </source>
</evidence>
<protein>
    <recommendedName>
        <fullName evidence="3">DRBM domain-containing protein</fullName>
    </recommendedName>
</protein>